<evidence type="ECO:0000313" key="3">
    <source>
        <dbReference type="Proteomes" id="UP001183226"/>
    </source>
</evidence>
<keyword evidence="1" id="KW-1133">Transmembrane helix</keyword>
<reference evidence="3" key="1">
    <citation type="submission" date="2023-07" db="EMBL/GenBank/DDBJ databases">
        <title>30 novel species of actinomycetes from the DSMZ collection.</title>
        <authorList>
            <person name="Nouioui I."/>
        </authorList>
    </citation>
    <scope>NUCLEOTIDE SEQUENCE [LARGE SCALE GENOMIC DNA]</scope>
    <source>
        <strain evidence="3">DSM 45055</strain>
    </source>
</reference>
<dbReference type="RefSeq" id="WP_311546902.1">
    <property type="nucleotide sequence ID" value="NZ_JAVREK010000024.1"/>
</dbReference>
<comment type="caution">
    <text evidence="2">The sequence shown here is derived from an EMBL/GenBank/DDBJ whole genome shotgun (WGS) entry which is preliminary data.</text>
</comment>
<feature type="transmembrane region" description="Helical" evidence="1">
    <location>
        <begin position="33"/>
        <end position="54"/>
    </location>
</feature>
<protein>
    <submittedName>
        <fullName evidence="2">Uncharacterized protein</fullName>
    </submittedName>
</protein>
<gene>
    <name evidence="2" type="ORF">RM446_20005</name>
</gene>
<dbReference type="EMBL" id="JAVREK010000024">
    <property type="protein sequence ID" value="MDT0304409.1"/>
    <property type="molecule type" value="Genomic_DNA"/>
</dbReference>
<keyword evidence="3" id="KW-1185">Reference proteome</keyword>
<feature type="transmembrane region" description="Helical" evidence="1">
    <location>
        <begin position="133"/>
        <end position="152"/>
    </location>
</feature>
<keyword evidence="1" id="KW-0812">Transmembrane</keyword>
<feature type="transmembrane region" description="Helical" evidence="1">
    <location>
        <begin position="158"/>
        <end position="176"/>
    </location>
</feature>
<sequence length="199" mass="19823">MRQRLAGILIGCVFGAVFVFVNAGAPMGPGLVVLARAAAVLALATAAVLAVLAARKAAGRAPDAPGADSADGRPAMFNRRYAAVVAAEVALLFGGFPALRALGAPVEANVAWIAVIVGLHFVALAAVWRELSVLVPGAGLTVLGAAGFALVGLSHTPLVPIVSGVLSGAVLLLSAARRPSGAVWDSADPQWPRVALTGG</sequence>
<feature type="transmembrane region" description="Helical" evidence="1">
    <location>
        <begin position="109"/>
        <end position="128"/>
    </location>
</feature>
<evidence type="ECO:0000256" key="1">
    <source>
        <dbReference type="SAM" id="Phobius"/>
    </source>
</evidence>
<evidence type="ECO:0000313" key="2">
    <source>
        <dbReference type="EMBL" id="MDT0304409.1"/>
    </source>
</evidence>
<dbReference type="Proteomes" id="UP001183226">
    <property type="component" value="Unassembled WGS sequence"/>
</dbReference>
<keyword evidence="1" id="KW-0472">Membrane</keyword>
<feature type="transmembrane region" description="Helical" evidence="1">
    <location>
        <begin position="81"/>
        <end position="103"/>
    </location>
</feature>
<proteinExistence type="predicted"/>
<name>A0ABU2KYL9_9ACTN</name>
<accession>A0ABU2KYL9</accession>
<organism evidence="2 3">
    <name type="scientific">Streptomonospora wellingtoniae</name>
    <dbReference type="NCBI Taxonomy" id="3075544"/>
    <lineage>
        <taxon>Bacteria</taxon>
        <taxon>Bacillati</taxon>
        <taxon>Actinomycetota</taxon>
        <taxon>Actinomycetes</taxon>
        <taxon>Streptosporangiales</taxon>
        <taxon>Nocardiopsidaceae</taxon>
        <taxon>Streptomonospora</taxon>
    </lineage>
</organism>